<dbReference type="Proteomes" id="UP000274429">
    <property type="component" value="Unassembled WGS sequence"/>
</dbReference>
<evidence type="ECO:0000313" key="3">
    <source>
        <dbReference type="EMBL" id="VDM25078.1"/>
    </source>
</evidence>
<reference evidence="3 4" key="2">
    <citation type="submission" date="2018-11" db="EMBL/GenBank/DDBJ databases">
        <authorList>
            <consortium name="Pathogen Informatics"/>
        </authorList>
    </citation>
    <scope>NUCLEOTIDE SEQUENCE [LARGE SCALE GENOMIC DNA]</scope>
</reference>
<dbReference type="WBParaSite" id="TTAC_0000451801-mRNA-1">
    <property type="protein sequence ID" value="TTAC_0000451801-mRNA-1"/>
    <property type="gene ID" value="TTAC_0000451801"/>
</dbReference>
<reference evidence="5" key="1">
    <citation type="submission" date="2017-02" db="UniProtKB">
        <authorList>
            <consortium name="WormBaseParasite"/>
        </authorList>
    </citation>
    <scope>IDENTIFICATION</scope>
</reference>
<protein>
    <submittedName>
        <fullName evidence="5">Conserved plasma membrane protein</fullName>
    </submittedName>
</protein>
<dbReference type="OrthoDB" id="6279422at2759"/>
<dbReference type="STRING" id="6205.A0A0R3WUS8"/>
<evidence type="ECO:0000256" key="1">
    <source>
        <dbReference type="SAM" id="Phobius"/>
    </source>
</evidence>
<evidence type="ECO:0000313" key="5">
    <source>
        <dbReference type="WBParaSite" id="TTAC_0000451801-mRNA-1"/>
    </source>
</evidence>
<name>A0A0R3WUS8_HYDTA</name>
<feature type="transmembrane region" description="Helical" evidence="1">
    <location>
        <begin position="33"/>
        <end position="60"/>
    </location>
</feature>
<keyword evidence="1" id="KW-1133">Transmembrane helix</keyword>
<sequence>MRCALTFFLCFITLELEPKPVKSSTATYTWAQYFGITFIIALAFGLLIPVLFLVGIIVVCRRRHAYRHHHCMTNGSGGSMSVGGTGSGSYGNSKLFSANLWHYIGGKEVADDPFAEHTASIHRPPFSAHKFSEGTLGMRGDGTLDLPDVVIPSGTCLYCYNSKYDSNHLSYCGRSVPRITVRRAISEVSASYRCHMSLGLAIMLLRSFNFSDELQLIARYG</sequence>
<accession>A0A0R3WUS8</accession>
<dbReference type="EMBL" id="UYWX01004620">
    <property type="protein sequence ID" value="VDM25078.1"/>
    <property type="molecule type" value="Genomic_DNA"/>
</dbReference>
<keyword evidence="1" id="KW-0812">Transmembrane</keyword>
<proteinExistence type="predicted"/>
<keyword evidence="4" id="KW-1185">Reference proteome</keyword>
<feature type="chain" id="PRO_5043133061" evidence="2">
    <location>
        <begin position="24"/>
        <end position="221"/>
    </location>
</feature>
<evidence type="ECO:0000313" key="4">
    <source>
        <dbReference type="Proteomes" id="UP000274429"/>
    </source>
</evidence>
<keyword evidence="2" id="KW-0732">Signal</keyword>
<gene>
    <name evidence="3" type="ORF">TTAC_LOCUS4503</name>
</gene>
<evidence type="ECO:0000256" key="2">
    <source>
        <dbReference type="SAM" id="SignalP"/>
    </source>
</evidence>
<feature type="signal peptide" evidence="2">
    <location>
        <begin position="1"/>
        <end position="23"/>
    </location>
</feature>
<keyword evidence="1" id="KW-0472">Membrane</keyword>
<dbReference type="AlphaFoldDB" id="A0A0R3WUS8"/>
<organism evidence="5">
    <name type="scientific">Hydatigena taeniaeformis</name>
    <name type="common">Feline tapeworm</name>
    <name type="synonym">Taenia taeniaeformis</name>
    <dbReference type="NCBI Taxonomy" id="6205"/>
    <lineage>
        <taxon>Eukaryota</taxon>
        <taxon>Metazoa</taxon>
        <taxon>Spiralia</taxon>
        <taxon>Lophotrochozoa</taxon>
        <taxon>Platyhelminthes</taxon>
        <taxon>Cestoda</taxon>
        <taxon>Eucestoda</taxon>
        <taxon>Cyclophyllidea</taxon>
        <taxon>Taeniidae</taxon>
        <taxon>Hydatigera</taxon>
    </lineage>
</organism>